<evidence type="ECO:0000259" key="6">
    <source>
        <dbReference type="PROSITE" id="PS51783"/>
    </source>
</evidence>
<keyword evidence="1 3" id="KW-0853">WD repeat</keyword>
<feature type="repeat" description="WD" evidence="3">
    <location>
        <begin position="2416"/>
        <end position="2450"/>
    </location>
</feature>
<proteinExistence type="predicted"/>
<feature type="domain" description="BEACH-type PH" evidence="6">
    <location>
        <begin position="1816"/>
        <end position="1950"/>
    </location>
</feature>
<dbReference type="Pfam" id="PF14844">
    <property type="entry name" value="PH_BEACH"/>
    <property type="match status" value="1"/>
</dbReference>
<dbReference type="InterPro" id="IPR000409">
    <property type="entry name" value="BEACH_dom"/>
</dbReference>
<dbReference type="PROSITE" id="PS50082">
    <property type="entry name" value="WD_REPEATS_2"/>
    <property type="match status" value="1"/>
</dbReference>
<dbReference type="InterPro" id="IPR031570">
    <property type="entry name" value="NBEA/BDCP_DUF4704"/>
</dbReference>
<dbReference type="InterPro" id="IPR015943">
    <property type="entry name" value="WD40/YVTN_repeat-like_dom_sf"/>
</dbReference>
<accession>A0A9P8LEB5</accession>
<dbReference type="SMART" id="SM00320">
    <property type="entry name" value="WD40"/>
    <property type="match status" value="2"/>
</dbReference>
<evidence type="ECO:0000256" key="2">
    <source>
        <dbReference type="ARBA" id="ARBA00022737"/>
    </source>
</evidence>
<dbReference type="Gene3D" id="2.30.29.30">
    <property type="entry name" value="Pleckstrin-homology domain (PH domain)/Phosphotyrosine-binding domain (PTB)"/>
    <property type="match status" value="1"/>
</dbReference>
<evidence type="ECO:0000313" key="8">
    <source>
        <dbReference type="Proteomes" id="UP000750711"/>
    </source>
</evidence>
<sequence>MGTALTAELEPLIDSLQGPFTVHSLDDLLVQSQTLHRIRQLLIESNQQCKARDAFRHLYGFQALLTTLRSASGFYDPDNLSDDGKVQFFELIRATLGVLAEALRGHWGNRRYFAKRVEDGGWAALEQAIASTGAAGVCPEADPDDESREENLFGCLIAFALADETLVQLFGSIRRYLVAKKTIRYDAEHRAGDDDEIQDVDKPPKAPLHDADTIESIDERLRSCLGDKILLCNPEIIPTVVNLWLIMPRRDTAVESSLKVTSLSVLLALKQIATSSKHNLVAIHTTGILSTILPHVFSSLLPPWETNVLEDIANVLITLGVNRLEDAHYLFRNASSSEPTAEFLLRAIRSSRGPPHIQFDFSLHGFSSIELSTLGRVFPPTSSNSGYTFTGWICVDKFDPQMHTTIFGAFDTSQTCFLLAYIERDTRKFILQTSVTSAKASVRFKSTIFEEGRWYHLSLVHRRPRTTSSSKAALFIDGEFVEQVKCQYPASPPLQNSSTDSFASLSSSGGKHNPVQVFLGTPADLSSRIGKDVVFSRWSLASAHLFDESLSDDLIAVHYRLGPRYNGNFQDCLGSFQTYEASAALNMRNEIMHPGKEEKSEIVAAIRQKASSILPESRILLNISPTAVLDDDDRNNIDESQLIRSLSRSAAKTLQRLTRSGGNAIVINGAVPFINDALTQPHGAAILTGEPVVVVPQSLDDASWRVGGSVAVGMKLIEMARTREAVVRAVEILFESVKGSWRNSEAMERENGFGILGTLLRGKMGAGAIIAPNDSGHHSVVEGAAEERDKLSFELLSLVLGFVGYRHDKPEESIIVNPLAYRILLVDFDMWRKTAPITQKQYYKQFAIFGNNSKFHHFNSKRLFRMRIVKKMIDAMKADTFSPDVFPEFMAAFKSLVSSNMSSDVLRSLSLFITYSLHRSDHQPARTLRSRKSTLQIRQKAATSPARSVITTKVSSPAIPQSSTHSNTLSRTQIGVKVLEMYCELLCEEVGTANIKKFARTVTNKWLLYLLAEDDARVVVLGVKILARLLITHGPGYVNKFATKTGGFVTMRHRLKRWWNIPTIWPICFAILFNHDVAHIDFGRPFDLYSLLETFSSDGKAKVVYPDVFPVIASMLQNGLKTIVTDQRNPDSPLREQGNGESNPARLKEPAPRHTRRRSMSLDVELASLENKRPSEQRLDEYAVILHTTSRFLVDVHTKSQSFRDFAVSSNYVQELLFVLFPVIVSSDMVSPETELNSRDSALTFDGTDVVIKPLSHTGNRAPPIVRTTTIDIPPSPTTQRAAPLRRGSSFVLVTSDQSPHSPSSARLTPVMSTKSRTMPALTVSNSVVEGLLEIVIAVFMDQILERKEFPGFGLHLKVPPGFQEHQVYFESYLLRNTLSQLGNTLQLNQKLLWEPKVITNMARFTSHVGEAVFEGWFLSGAEPLLDFTGTILEYLQRSDVAQIKSVRLCSQAISTIRLVFLRVVLLRLSELDEPGTQEKQALSFLDKLLYWQTIILSPDNTEAGFLRLICYLLYTKLIDPREEIRLAAANLWRFLLVQKPTETSAILNHATNVDQKRLSSGFKKLMELDNRTFIYWIDDHREDLDSLFFGAMSKAWEDFVAEENRKTEDCAKARTSKRKEKLRQWLLDESADEDTFRRHEIASNHWMNNIYASEHLKHQRVMQDHQDNLSFIASAFAKLDQDLRRPCGLLDDGVTQKWQLDQTEGRNRMRLRVTPDTGAHQHNYQPKRKLTDNYPNSGLKLDNKVTGTEAITVMPSAAQNVATYDGAFDETEASAASDIVDEPQDQEEDFELVEDPRSDEDGYEDKNRKVMRSLQRGDQVQHVYNVSRIVGLEACEGLLILGKDSLYLMDNFFQRSDGEIVNVWQAPREERDPYLQMISGRESNDKKSNHLSSGEHESRNWKWEDVISISKRRFLFREVAIEVFFTDGRSYLLTTIDPHFRNELYMKLIAKAPHINGSSASPHPEDSWRLETLKSPEDVPQTLGSKFANVFSPTASNPATRRWVKGEISNFHYLMLVNTMAGRTFNDLTQYPVFPWVLADYTSEELDLTNPRTFRDLSKPMGCQSLERQAEFRDRYHSFAEMGDHNAPPFHYGTHYSSAMIVTSYLIRLQPFVKSYLLLQGGNFDHADRLFYSIEKAWISASRDNMTDVRELIPEFFYLPEFLTNSNGYNFGIRQGTGEAIDSVILPPWAKGDPNIFIAKHREALESPYVSKHLHEWIDLVFGFKQLGEAAIEATNMFHHLSYRGARDLDNIEDPVERLATIGIIHNFGQTPHQVFQRSHPQREAVQHKFKRLDTAAESLTRLPFPLLESNERVSSLLFSPKYERLLCSAAFRLNIPPNYDKYMEWGFADGSVRFYFADTKKLAGLFEHLHQGQLSCALFADSRTLITAGTDCTISVWTVISSSKSVDLQPNACLYGHRNPVSTIAISRSFSAFLSVSTDGQVLLWDLNRLEFCACINDVTGNIVLCRAQNVTLYTLNGQLLLDQPVCDTSDDCVVSCAFYEGTGNEWLERDILFTGHKRGVVN</sequence>
<evidence type="ECO:0000256" key="3">
    <source>
        <dbReference type="PROSITE-ProRule" id="PRU00221"/>
    </source>
</evidence>
<dbReference type="FunFam" id="1.10.1540.10:FF:000002">
    <property type="entry name" value="WD repeat and FYVE domain containing 3"/>
    <property type="match status" value="1"/>
</dbReference>
<dbReference type="SMART" id="SM01026">
    <property type="entry name" value="Beach"/>
    <property type="match status" value="1"/>
</dbReference>
<feature type="domain" description="BEACH" evidence="5">
    <location>
        <begin position="1989"/>
        <end position="2284"/>
    </location>
</feature>
<reference evidence="7" key="1">
    <citation type="submission" date="2021-03" db="EMBL/GenBank/DDBJ databases">
        <title>Comparative genomics and phylogenomic investigation of the class Geoglossomycetes provide insights into ecological specialization and systematics.</title>
        <authorList>
            <person name="Melie T."/>
            <person name="Pirro S."/>
            <person name="Miller A.N."/>
            <person name="Quandt A."/>
        </authorList>
    </citation>
    <scope>NUCLEOTIDE SEQUENCE</scope>
    <source>
        <strain evidence="7">CAQ_001_2017</strain>
    </source>
</reference>
<dbReference type="EMBL" id="JAGHQM010000357">
    <property type="protein sequence ID" value="KAH0562402.1"/>
    <property type="molecule type" value="Genomic_DNA"/>
</dbReference>
<dbReference type="Proteomes" id="UP000750711">
    <property type="component" value="Unassembled WGS sequence"/>
</dbReference>
<dbReference type="InterPro" id="IPR023362">
    <property type="entry name" value="PH-BEACH_dom"/>
</dbReference>
<feature type="compositionally biased region" description="Basic and acidic residues" evidence="4">
    <location>
        <begin position="1795"/>
        <end position="1805"/>
    </location>
</feature>
<evidence type="ECO:0000313" key="7">
    <source>
        <dbReference type="EMBL" id="KAH0562402.1"/>
    </source>
</evidence>
<dbReference type="PROSITE" id="PS50294">
    <property type="entry name" value="WD_REPEATS_REGION"/>
    <property type="match status" value="1"/>
</dbReference>
<dbReference type="SUPFAM" id="SSF49899">
    <property type="entry name" value="Concanavalin A-like lectins/glucanases"/>
    <property type="match status" value="1"/>
</dbReference>
<feature type="compositionally biased region" description="Acidic residues" evidence="4">
    <location>
        <begin position="1780"/>
        <end position="1794"/>
    </location>
</feature>
<dbReference type="InterPro" id="IPR051944">
    <property type="entry name" value="BEACH_domain_protein"/>
</dbReference>
<evidence type="ECO:0000256" key="1">
    <source>
        <dbReference type="ARBA" id="ARBA00022574"/>
    </source>
</evidence>
<dbReference type="SUPFAM" id="SSF50729">
    <property type="entry name" value="PH domain-like"/>
    <property type="match status" value="1"/>
</dbReference>
<feature type="non-terminal residue" evidence="7">
    <location>
        <position position="1"/>
    </location>
</feature>
<dbReference type="SUPFAM" id="SSF50978">
    <property type="entry name" value="WD40 repeat-like"/>
    <property type="match status" value="1"/>
</dbReference>
<dbReference type="Gene3D" id="1.10.1540.10">
    <property type="entry name" value="BEACH domain"/>
    <property type="match status" value="1"/>
</dbReference>
<dbReference type="CDD" id="cd06071">
    <property type="entry name" value="Beach"/>
    <property type="match status" value="1"/>
</dbReference>
<organism evidence="7 8">
    <name type="scientific">Trichoglossum hirsutum</name>
    <dbReference type="NCBI Taxonomy" id="265104"/>
    <lineage>
        <taxon>Eukaryota</taxon>
        <taxon>Fungi</taxon>
        <taxon>Dikarya</taxon>
        <taxon>Ascomycota</taxon>
        <taxon>Pezizomycotina</taxon>
        <taxon>Geoglossomycetes</taxon>
        <taxon>Geoglossales</taxon>
        <taxon>Geoglossaceae</taxon>
        <taxon>Trichoglossum</taxon>
    </lineage>
</organism>
<evidence type="ECO:0000256" key="4">
    <source>
        <dbReference type="SAM" id="MobiDB-lite"/>
    </source>
</evidence>
<dbReference type="InterPro" id="IPR036322">
    <property type="entry name" value="WD40_repeat_dom_sf"/>
</dbReference>
<dbReference type="CDD" id="cd01201">
    <property type="entry name" value="PH_BEACH"/>
    <property type="match status" value="1"/>
</dbReference>
<dbReference type="InterPro" id="IPR011993">
    <property type="entry name" value="PH-like_dom_sf"/>
</dbReference>
<feature type="region of interest" description="Disordered" evidence="4">
    <location>
        <begin position="1777"/>
        <end position="1805"/>
    </location>
</feature>
<name>A0A9P8LEB5_9PEZI</name>
<dbReference type="InterPro" id="IPR013320">
    <property type="entry name" value="ConA-like_dom_sf"/>
</dbReference>
<dbReference type="Pfam" id="PF15787">
    <property type="entry name" value="DUF4704"/>
    <property type="match status" value="1"/>
</dbReference>
<dbReference type="InterPro" id="IPR001680">
    <property type="entry name" value="WD40_rpt"/>
</dbReference>
<dbReference type="Pfam" id="PF23295">
    <property type="entry name" value="Arm_4"/>
    <property type="match status" value="1"/>
</dbReference>
<evidence type="ECO:0008006" key="9">
    <source>
        <dbReference type="Google" id="ProtNLM"/>
    </source>
</evidence>
<feature type="region of interest" description="Disordered" evidence="4">
    <location>
        <begin position="1718"/>
        <end position="1738"/>
    </location>
</feature>
<dbReference type="Gene3D" id="2.130.10.10">
    <property type="entry name" value="YVTN repeat-like/Quinoprotein amine dehydrogenase"/>
    <property type="match status" value="1"/>
</dbReference>
<dbReference type="Pfam" id="PF02138">
    <property type="entry name" value="Beach"/>
    <property type="match status" value="1"/>
</dbReference>
<dbReference type="PROSITE" id="PS50197">
    <property type="entry name" value="BEACH"/>
    <property type="match status" value="1"/>
</dbReference>
<protein>
    <recommendedName>
        <fullName evidence="9">Beach-domain-containing protein</fullName>
    </recommendedName>
</protein>
<dbReference type="PANTHER" id="PTHR46108">
    <property type="entry name" value="BLUE CHEESE"/>
    <property type="match status" value="1"/>
</dbReference>
<keyword evidence="2" id="KW-0677">Repeat</keyword>
<dbReference type="InterPro" id="IPR056252">
    <property type="entry name" value="Alfy-like_Arm-like"/>
</dbReference>
<dbReference type="Pfam" id="PF00400">
    <property type="entry name" value="WD40"/>
    <property type="match status" value="2"/>
</dbReference>
<dbReference type="InterPro" id="IPR036372">
    <property type="entry name" value="BEACH_dom_sf"/>
</dbReference>
<evidence type="ECO:0000259" key="5">
    <source>
        <dbReference type="PROSITE" id="PS50197"/>
    </source>
</evidence>
<keyword evidence="8" id="KW-1185">Reference proteome</keyword>
<feature type="region of interest" description="Disordered" evidence="4">
    <location>
        <begin position="1125"/>
        <end position="1158"/>
    </location>
</feature>
<feature type="region of interest" description="Disordered" evidence="4">
    <location>
        <begin position="1263"/>
        <end position="1283"/>
    </location>
</feature>
<dbReference type="PANTHER" id="PTHR46108:SF4">
    <property type="entry name" value="BLUE CHEESE"/>
    <property type="match status" value="1"/>
</dbReference>
<dbReference type="SUPFAM" id="SSF81837">
    <property type="entry name" value="BEACH domain"/>
    <property type="match status" value="1"/>
</dbReference>
<dbReference type="PROSITE" id="PS51783">
    <property type="entry name" value="PH_BEACH"/>
    <property type="match status" value="1"/>
</dbReference>
<comment type="caution">
    <text evidence="7">The sequence shown here is derived from an EMBL/GenBank/DDBJ whole genome shotgun (WGS) entry which is preliminary data.</text>
</comment>
<gene>
    <name evidence="7" type="ORF">GP486_002903</name>
</gene>